<protein>
    <submittedName>
        <fullName evidence="1">Uncharacterized protein</fullName>
    </submittedName>
</protein>
<evidence type="ECO:0000313" key="1">
    <source>
        <dbReference type="EMBL" id="RXH38374.1"/>
    </source>
</evidence>
<evidence type="ECO:0000313" key="2">
    <source>
        <dbReference type="Proteomes" id="UP000289546"/>
    </source>
</evidence>
<dbReference type="Proteomes" id="UP000289546">
    <property type="component" value="Unassembled WGS sequence"/>
</dbReference>
<accession>A0A4V1L3L3</accession>
<keyword evidence="2" id="KW-1185">Reference proteome</keyword>
<comment type="caution">
    <text evidence="1">The sequence shown here is derived from an EMBL/GenBank/DDBJ whole genome shotgun (WGS) entry which is preliminary data.</text>
</comment>
<sequence length="69" mass="8277">MREAAMIIFDRVELALLLENHTPEEIRELRLGISDEEYQAGLELWRVLEWWGMGWLKRHQHPAHKQKGN</sequence>
<reference evidence="1 2" key="1">
    <citation type="submission" date="2015-04" db="EMBL/GenBank/DDBJ databases">
        <title>Comparative genomics of rhizobia nodulating Arachis hypogaea in China.</title>
        <authorList>
            <person name="Li Y."/>
        </authorList>
    </citation>
    <scope>NUCLEOTIDE SEQUENCE [LARGE SCALE GENOMIC DNA]</scope>
    <source>
        <strain evidence="1 2">CCBAU 51757</strain>
    </source>
</reference>
<name>A0A4V1L3L3_9BRAD</name>
<dbReference type="EMBL" id="LBJQ01000005">
    <property type="protein sequence ID" value="RXH38374.1"/>
    <property type="molecule type" value="Genomic_DNA"/>
</dbReference>
<dbReference type="AlphaFoldDB" id="A0A4V1L3L3"/>
<proteinExistence type="predicted"/>
<organism evidence="1 2">
    <name type="scientific">Bradyrhizobium nanningense</name>
    <dbReference type="NCBI Taxonomy" id="1325118"/>
    <lineage>
        <taxon>Bacteria</taxon>
        <taxon>Pseudomonadati</taxon>
        <taxon>Pseudomonadota</taxon>
        <taxon>Alphaproteobacteria</taxon>
        <taxon>Hyphomicrobiales</taxon>
        <taxon>Nitrobacteraceae</taxon>
        <taxon>Bradyrhizobium</taxon>
    </lineage>
</organism>
<gene>
    <name evidence="1" type="ORF">XH99_01025</name>
</gene>